<dbReference type="AlphaFoldDB" id="A0A1Y1JNV0"/>
<dbReference type="Pfam" id="PF05795">
    <property type="entry name" value="Plasmodium_Vir"/>
    <property type="match status" value="2"/>
</dbReference>
<dbReference type="OrthoDB" id="383056at2759"/>
<protein>
    <submittedName>
        <fullName evidence="2">Variable surface protein</fullName>
    </submittedName>
</protein>
<gene>
    <name evidence="2" type="ORF">PGO_001385</name>
</gene>
<reference evidence="3" key="1">
    <citation type="submission" date="2017-04" db="EMBL/GenBank/DDBJ databases">
        <title>Plasmodium gonderi genome.</title>
        <authorList>
            <person name="Arisue N."/>
            <person name="Honma H."/>
            <person name="Kawai S."/>
            <person name="Tougan T."/>
            <person name="Tanabe K."/>
            <person name="Horii T."/>
        </authorList>
    </citation>
    <scope>NUCLEOTIDE SEQUENCE [LARGE SCALE GENOMIC DNA]</scope>
    <source>
        <strain evidence="3">ATCC 30045</strain>
    </source>
</reference>
<dbReference type="Proteomes" id="UP000195521">
    <property type="component" value="Unassembled WGS sequence"/>
</dbReference>
<evidence type="ECO:0000313" key="3">
    <source>
        <dbReference type="Proteomes" id="UP000195521"/>
    </source>
</evidence>
<keyword evidence="3" id="KW-1185">Reference proteome</keyword>
<dbReference type="InterPro" id="IPR008780">
    <property type="entry name" value="Plasmodium_Vir"/>
</dbReference>
<keyword evidence="1" id="KW-1133">Transmembrane helix</keyword>
<evidence type="ECO:0000256" key="1">
    <source>
        <dbReference type="SAM" id="Phobius"/>
    </source>
</evidence>
<keyword evidence="1" id="KW-0812">Transmembrane</keyword>
<dbReference type="RefSeq" id="XP_028546740.1">
    <property type="nucleotide sequence ID" value="XM_028690939.1"/>
</dbReference>
<name>A0A1Y1JNV0_PLAGO</name>
<accession>A0A1Y1JNV0</accession>
<dbReference type="EMBL" id="BDQF01000138">
    <property type="protein sequence ID" value="GAW84151.1"/>
    <property type="molecule type" value="Genomic_DNA"/>
</dbReference>
<feature type="transmembrane region" description="Helical" evidence="1">
    <location>
        <begin position="208"/>
        <end position="235"/>
    </location>
</feature>
<evidence type="ECO:0000313" key="2">
    <source>
        <dbReference type="EMBL" id="GAW84151.1"/>
    </source>
</evidence>
<comment type="caution">
    <text evidence="2">The sequence shown here is derived from an EMBL/GenBank/DDBJ whole genome shotgun (WGS) entry which is preliminary data.</text>
</comment>
<proteinExistence type="predicted"/>
<sequence length="282" mass="33221">MDSFDEILSKFSEFKKKLDGYVCHSLTVGGTTTEEKLCKDGKDRLEHLFRDMYDPQKICHQVIEYLGVINNENNESFKKVGCVYLYYWIYNDLLKDDKKGINHMPNIYDEFIKIFKEMYKTTNNFCNSSEETIKKEDLPKLTVIYEMYKNKEYIEEFCLPNTDDDYCNVLKEHIKKYNNLVHAVVSEIHTPCKQDALPSRGKNIGSTIIITIFATLLISIFLFVLYEFTTFGSWIRHKILRRRKGLNNIEEKLDGLQGSELFTSMPRNSNHNMLYNSPHLYD</sequence>
<keyword evidence="1" id="KW-0472">Membrane</keyword>
<dbReference type="GeneID" id="39744959"/>
<organism evidence="2 3">
    <name type="scientific">Plasmodium gonderi</name>
    <dbReference type="NCBI Taxonomy" id="77519"/>
    <lineage>
        <taxon>Eukaryota</taxon>
        <taxon>Sar</taxon>
        <taxon>Alveolata</taxon>
        <taxon>Apicomplexa</taxon>
        <taxon>Aconoidasida</taxon>
        <taxon>Haemosporida</taxon>
        <taxon>Plasmodiidae</taxon>
        <taxon>Plasmodium</taxon>
        <taxon>Plasmodium (Plasmodium)</taxon>
    </lineage>
</organism>